<dbReference type="EMBL" id="CABFNS010000875">
    <property type="protein sequence ID" value="VUC34065.1"/>
    <property type="molecule type" value="Genomic_DNA"/>
</dbReference>
<dbReference type="Proteomes" id="UP000766486">
    <property type="component" value="Unassembled WGS sequence"/>
</dbReference>
<accession>A0ABY6UV26</accession>
<evidence type="ECO:0000313" key="1">
    <source>
        <dbReference type="EMBL" id="VUC34065.1"/>
    </source>
</evidence>
<organism evidence="1 2">
    <name type="scientific">Bionectria ochroleuca</name>
    <name type="common">Gliocladium roseum</name>
    <dbReference type="NCBI Taxonomy" id="29856"/>
    <lineage>
        <taxon>Eukaryota</taxon>
        <taxon>Fungi</taxon>
        <taxon>Dikarya</taxon>
        <taxon>Ascomycota</taxon>
        <taxon>Pezizomycotina</taxon>
        <taxon>Sordariomycetes</taxon>
        <taxon>Hypocreomycetidae</taxon>
        <taxon>Hypocreales</taxon>
        <taxon>Bionectriaceae</taxon>
        <taxon>Clonostachys</taxon>
    </lineage>
</organism>
<sequence length="63" mass="7188">MPFLFEHDYILGLLDIICDVVVVKRPDLGDSSDDASQSFQARCASLEKKCKFRGQREKLRTPT</sequence>
<proteinExistence type="predicted"/>
<evidence type="ECO:0000313" key="2">
    <source>
        <dbReference type="Proteomes" id="UP000766486"/>
    </source>
</evidence>
<keyword evidence="2" id="KW-1185">Reference proteome</keyword>
<name>A0ABY6UV26_BIOOC</name>
<protein>
    <submittedName>
        <fullName evidence="1">Uncharacterized protein</fullName>
    </submittedName>
</protein>
<comment type="caution">
    <text evidence="1">The sequence shown here is derived from an EMBL/GenBank/DDBJ whole genome shotgun (WGS) entry which is preliminary data.</text>
</comment>
<gene>
    <name evidence="1" type="ORF">CLO192961_LOCUS368719</name>
</gene>
<reference evidence="1 2" key="1">
    <citation type="submission" date="2019-06" db="EMBL/GenBank/DDBJ databases">
        <authorList>
            <person name="Broberg M."/>
        </authorList>
    </citation>
    <scope>NUCLEOTIDE SEQUENCE [LARGE SCALE GENOMIC DNA]</scope>
</reference>